<dbReference type="InterPro" id="IPR007278">
    <property type="entry name" value="DUF397"/>
</dbReference>
<dbReference type="Proteomes" id="UP000275401">
    <property type="component" value="Unassembled WGS sequence"/>
</dbReference>
<reference evidence="2 3" key="1">
    <citation type="submission" date="2018-11" db="EMBL/GenBank/DDBJ databases">
        <title>The Potential of Streptomyces as Biocontrol Agents against the Tomato grey mould, Botrytis cinerea (Gray mold) Frontiers in Microbiology.</title>
        <authorList>
            <person name="Li D."/>
        </authorList>
    </citation>
    <scope>NUCLEOTIDE SEQUENCE [LARGE SCALE GENOMIC DNA]</scope>
    <source>
        <strain evidence="2 3">NEAU-LD23</strain>
    </source>
</reference>
<evidence type="ECO:0000313" key="3">
    <source>
        <dbReference type="Proteomes" id="UP000275401"/>
    </source>
</evidence>
<feature type="domain" description="DUF397" evidence="1">
    <location>
        <begin position="12"/>
        <end position="64"/>
    </location>
</feature>
<dbReference type="RefSeq" id="WP_123101118.1">
    <property type="nucleotide sequence ID" value="NZ_RIBZ01000243.1"/>
</dbReference>
<sequence length="94" mass="10191">MREPCISENDGGWFKSSYSGAGNTECVEAAFRPGSAAVRDSKNLGGPTLSFPEEAWTKFVTAVRDSKDPDRAVLGFSGRAWTDFVTAVRRDELG</sequence>
<organism evidence="2 3">
    <name type="scientific">Streptomyces botrytidirepellens</name>
    <dbReference type="NCBI Taxonomy" id="2486417"/>
    <lineage>
        <taxon>Bacteria</taxon>
        <taxon>Bacillati</taxon>
        <taxon>Actinomycetota</taxon>
        <taxon>Actinomycetes</taxon>
        <taxon>Kitasatosporales</taxon>
        <taxon>Streptomycetaceae</taxon>
        <taxon>Streptomyces</taxon>
    </lineage>
</organism>
<protein>
    <submittedName>
        <fullName evidence="2">DUF397 domain-containing protein</fullName>
    </submittedName>
</protein>
<dbReference type="AlphaFoldDB" id="A0A3M8VYZ7"/>
<dbReference type="Pfam" id="PF04149">
    <property type="entry name" value="DUF397"/>
    <property type="match status" value="1"/>
</dbReference>
<gene>
    <name evidence="2" type="ORF">EEJ42_19050</name>
</gene>
<evidence type="ECO:0000259" key="1">
    <source>
        <dbReference type="Pfam" id="PF04149"/>
    </source>
</evidence>
<evidence type="ECO:0000313" key="2">
    <source>
        <dbReference type="EMBL" id="RNG23112.1"/>
    </source>
</evidence>
<name>A0A3M8VYZ7_9ACTN</name>
<accession>A0A3M8VYZ7</accession>
<comment type="caution">
    <text evidence="2">The sequence shown here is derived from an EMBL/GenBank/DDBJ whole genome shotgun (WGS) entry which is preliminary data.</text>
</comment>
<keyword evidence="3" id="KW-1185">Reference proteome</keyword>
<dbReference type="EMBL" id="RIBZ01000243">
    <property type="protein sequence ID" value="RNG23112.1"/>
    <property type="molecule type" value="Genomic_DNA"/>
</dbReference>
<proteinExistence type="predicted"/>